<keyword evidence="3" id="KW-1185">Reference proteome</keyword>
<feature type="region of interest" description="Disordered" evidence="1">
    <location>
        <begin position="124"/>
        <end position="150"/>
    </location>
</feature>
<organism evidence="2 3">
    <name type="scientific">Aspergillus pseudodeflectus</name>
    <dbReference type="NCBI Taxonomy" id="176178"/>
    <lineage>
        <taxon>Eukaryota</taxon>
        <taxon>Fungi</taxon>
        <taxon>Dikarya</taxon>
        <taxon>Ascomycota</taxon>
        <taxon>Pezizomycotina</taxon>
        <taxon>Eurotiomycetes</taxon>
        <taxon>Eurotiomycetidae</taxon>
        <taxon>Eurotiales</taxon>
        <taxon>Aspergillaceae</taxon>
        <taxon>Aspergillus</taxon>
        <taxon>Aspergillus subgen. Nidulantes</taxon>
    </lineage>
</organism>
<sequence>MASDIKTVSSSGTSDPLPSDSASQPETSTSHPASMPTPASTSNTTSETQHQHRDPPSLYQGLSANFAHDPKTPFTVNYDQEVYLQLMAGEGGARAGEGADAKRKLSKTPTQIYREEWVRRALNPAISDPRGDPSPNDFECAESQRERDRF</sequence>
<dbReference type="GeneID" id="98164824"/>
<accession>A0ABR4KEU8</accession>
<proteinExistence type="predicted"/>
<protein>
    <submittedName>
        <fullName evidence="2">Uncharacterized protein</fullName>
    </submittedName>
</protein>
<feature type="compositionally biased region" description="Polar residues" evidence="1">
    <location>
        <begin position="1"/>
        <end position="48"/>
    </location>
</feature>
<dbReference type="EMBL" id="JBFXLR010000019">
    <property type="protein sequence ID" value="KAL2850795.1"/>
    <property type="molecule type" value="Genomic_DNA"/>
</dbReference>
<dbReference type="Proteomes" id="UP001610444">
    <property type="component" value="Unassembled WGS sequence"/>
</dbReference>
<name>A0ABR4KEU8_9EURO</name>
<comment type="caution">
    <text evidence="2">The sequence shown here is derived from an EMBL/GenBank/DDBJ whole genome shotgun (WGS) entry which is preliminary data.</text>
</comment>
<reference evidence="2 3" key="1">
    <citation type="submission" date="2024-07" db="EMBL/GenBank/DDBJ databases">
        <title>Section-level genome sequencing and comparative genomics of Aspergillus sections Usti and Cavernicolus.</title>
        <authorList>
            <consortium name="Lawrence Berkeley National Laboratory"/>
            <person name="Nybo J.L."/>
            <person name="Vesth T.C."/>
            <person name="Theobald S."/>
            <person name="Frisvad J.C."/>
            <person name="Larsen T.O."/>
            <person name="Kjaerboelling I."/>
            <person name="Rothschild-Mancinelli K."/>
            <person name="Lyhne E.K."/>
            <person name="Kogle M.E."/>
            <person name="Barry K."/>
            <person name="Clum A."/>
            <person name="Na H."/>
            <person name="Ledsgaard L."/>
            <person name="Lin J."/>
            <person name="Lipzen A."/>
            <person name="Kuo A."/>
            <person name="Riley R."/>
            <person name="Mondo S."/>
            <person name="LaButti K."/>
            <person name="Haridas S."/>
            <person name="Pangalinan J."/>
            <person name="Salamov A.A."/>
            <person name="Simmons B.A."/>
            <person name="Magnuson J.K."/>
            <person name="Chen J."/>
            <person name="Drula E."/>
            <person name="Henrissat B."/>
            <person name="Wiebenga A."/>
            <person name="Lubbers R.J."/>
            <person name="Gomes A.C."/>
            <person name="Macurrencykelacurrency M.R."/>
            <person name="Stajich J."/>
            <person name="Grigoriev I.V."/>
            <person name="Mortensen U.H."/>
            <person name="De vries R.P."/>
            <person name="Baker S.E."/>
            <person name="Andersen M.R."/>
        </authorList>
    </citation>
    <scope>NUCLEOTIDE SEQUENCE [LARGE SCALE GENOMIC DNA]</scope>
    <source>
        <strain evidence="2 3">CBS 756.74</strain>
    </source>
</reference>
<evidence type="ECO:0000256" key="1">
    <source>
        <dbReference type="SAM" id="MobiDB-lite"/>
    </source>
</evidence>
<feature type="region of interest" description="Disordered" evidence="1">
    <location>
        <begin position="1"/>
        <end position="71"/>
    </location>
</feature>
<gene>
    <name evidence="2" type="ORF">BJX68DRAFT_72568</name>
</gene>
<evidence type="ECO:0000313" key="3">
    <source>
        <dbReference type="Proteomes" id="UP001610444"/>
    </source>
</evidence>
<evidence type="ECO:0000313" key="2">
    <source>
        <dbReference type="EMBL" id="KAL2850795.1"/>
    </source>
</evidence>
<dbReference type="RefSeq" id="XP_070899438.1">
    <property type="nucleotide sequence ID" value="XM_071049660.1"/>
</dbReference>